<dbReference type="InterPro" id="IPR046335">
    <property type="entry name" value="LacI/GalR-like_sensor"/>
</dbReference>
<dbReference type="AlphaFoldDB" id="A0A9D2MNR6"/>
<dbReference type="Gene3D" id="3.40.50.2300">
    <property type="match status" value="2"/>
</dbReference>
<proteinExistence type="predicted"/>
<dbReference type="InterPro" id="IPR000843">
    <property type="entry name" value="HTH_LacI"/>
</dbReference>
<accession>A0A9D2MNR6</accession>
<dbReference type="CDD" id="cd01542">
    <property type="entry name" value="PBP1_TreR-like"/>
    <property type="match status" value="1"/>
</dbReference>
<evidence type="ECO:0000259" key="4">
    <source>
        <dbReference type="PROSITE" id="PS50932"/>
    </source>
</evidence>
<dbReference type="CDD" id="cd01392">
    <property type="entry name" value="HTH_LacI"/>
    <property type="match status" value="1"/>
</dbReference>
<evidence type="ECO:0000256" key="3">
    <source>
        <dbReference type="ARBA" id="ARBA00023163"/>
    </source>
</evidence>
<dbReference type="InterPro" id="IPR010982">
    <property type="entry name" value="Lambda_DNA-bd_dom_sf"/>
</dbReference>
<reference evidence="5" key="2">
    <citation type="submission" date="2021-04" db="EMBL/GenBank/DDBJ databases">
        <authorList>
            <person name="Gilroy R."/>
        </authorList>
    </citation>
    <scope>NUCLEOTIDE SEQUENCE</scope>
    <source>
        <strain evidence="5">USAMLcec3-2134</strain>
    </source>
</reference>
<evidence type="ECO:0000313" key="5">
    <source>
        <dbReference type="EMBL" id="HJB89904.1"/>
    </source>
</evidence>
<evidence type="ECO:0000313" key="6">
    <source>
        <dbReference type="Proteomes" id="UP000886883"/>
    </source>
</evidence>
<protein>
    <submittedName>
        <fullName evidence="5">LacI family DNA-binding transcriptional regulator</fullName>
    </submittedName>
</protein>
<dbReference type="EMBL" id="DWXE01000001">
    <property type="protein sequence ID" value="HJB89904.1"/>
    <property type="molecule type" value="Genomic_DNA"/>
</dbReference>
<dbReference type="PROSITE" id="PS50932">
    <property type="entry name" value="HTH_LACI_2"/>
    <property type="match status" value="1"/>
</dbReference>
<name>A0A9D2MNR6_9FIRM</name>
<dbReference type="PANTHER" id="PTHR30146:SF109">
    <property type="entry name" value="HTH-TYPE TRANSCRIPTIONAL REGULATOR GALS"/>
    <property type="match status" value="1"/>
</dbReference>
<feature type="domain" description="HTH lacI-type" evidence="4">
    <location>
        <begin position="1"/>
        <end position="54"/>
    </location>
</feature>
<dbReference type="SUPFAM" id="SSF47413">
    <property type="entry name" value="lambda repressor-like DNA-binding domains"/>
    <property type="match status" value="1"/>
</dbReference>
<dbReference type="Proteomes" id="UP000886883">
    <property type="component" value="Unassembled WGS sequence"/>
</dbReference>
<dbReference type="Gene3D" id="1.10.260.40">
    <property type="entry name" value="lambda repressor-like DNA-binding domains"/>
    <property type="match status" value="1"/>
</dbReference>
<dbReference type="Pfam" id="PF13377">
    <property type="entry name" value="Peripla_BP_3"/>
    <property type="match status" value="1"/>
</dbReference>
<evidence type="ECO:0000256" key="2">
    <source>
        <dbReference type="ARBA" id="ARBA00023125"/>
    </source>
</evidence>
<dbReference type="SMART" id="SM00354">
    <property type="entry name" value="HTH_LACI"/>
    <property type="match status" value="1"/>
</dbReference>
<comment type="caution">
    <text evidence="5">The sequence shown here is derived from an EMBL/GenBank/DDBJ whole genome shotgun (WGS) entry which is preliminary data.</text>
</comment>
<keyword evidence="3" id="KW-0804">Transcription</keyword>
<organism evidence="5 6">
    <name type="scientific">Candidatus Eisenbergiella merdigallinarum</name>
    <dbReference type="NCBI Taxonomy" id="2838552"/>
    <lineage>
        <taxon>Bacteria</taxon>
        <taxon>Bacillati</taxon>
        <taxon>Bacillota</taxon>
        <taxon>Clostridia</taxon>
        <taxon>Lachnospirales</taxon>
        <taxon>Lachnospiraceae</taxon>
        <taxon>Eisenbergiella</taxon>
    </lineage>
</organism>
<dbReference type="InterPro" id="IPR028082">
    <property type="entry name" value="Peripla_BP_I"/>
</dbReference>
<evidence type="ECO:0000256" key="1">
    <source>
        <dbReference type="ARBA" id="ARBA00023015"/>
    </source>
</evidence>
<keyword evidence="1" id="KW-0805">Transcription regulation</keyword>
<dbReference type="SUPFAM" id="SSF53822">
    <property type="entry name" value="Periplasmic binding protein-like I"/>
    <property type="match status" value="1"/>
</dbReference>
<sequence length="328" mass="36255">MNINEIAKLAGVSRATVSRYFNDGYVSEEKRRQIRRVIEETGYKPSAQAQMLRTKKTRQIGVIIPKINSESISRMVAGISAALKEAGFLLLLADTENREKEELDYLKLFSENQVDGIILIGTILTTEHRRALKGLTVPAVILGQRLEGYSCVYQDDYRAALEAARCLLSGAKRPGCIGVTQRDLAVGKARRRGFLEAVRRAGLEWDEGAYSESGFGAEDGYRAAERLFSRKPDLDAVFCATDTIALGALSWIQESGRRVPEDVAVVGVGDTVSGRIMRPALTSVHLYYKTSGQEAARLLLELMEGSDSAREVKMGFRLEVRRSTRSEG</sequence>
<dbReference type="PANTHER" id="PTHR30146">
    <property type="entry name" value="LACI-RELATED TRANSCRIPTIONAL REPRESSOR"/>
    <property type="match status" value="1"/>
</dbReference>
<dbReference type="GO" id="GO:0000976">
    <property type="term" value="F:transcription cis-regulatory region binding"/>
    <property type="evidence" value="ECO:0007669"/>
    <property type="project" value="TreeGrafter"/>
</dbReference>
<reference evidence="5" key="1">
    <citation type="journal article" date="2021" name="PeerJ">
        <title>Extensive microbial diversity within the chicken gut microbiome revealed by metagenomics and culture.</title>
        <authorList>
            <person name="Gilroy R."/>
            <person name="Ravi A."/>
            <person name="Getino M."/>
            <person name="Pursley I."/>
            <person name="Horton D.L."/>
            <person name="Alikhan N.F."/>
            <person name="Baker D."/>
            <person name="Gharbi K."/>
            <person name="Hall N."/>
            <person name="Watson M."/>
            <person name="Adriaenssens E.M."/>
            <person name="Foster-Nyarko E."/>
            <person name="Jarju S."/>
            <person name="Secka A."/>
            <person name="Antonio M."/>
            <person name="Oren A."/>
            <person name="Chaudhuri R.R."/>
            <person name="La Ragione R."/>
            <person name="Hildebrand F."/>
            <person name="Pallen M.J."/>
        </authorList>
    </citation>
    <scope>NUCLEOTIDE SEQUENCE</scope>
    <source>
        <strain evidence="5">USAMLcec3-2134</strain>
    </source>
</reference>
<gene>
    <name evidence="5" type="ORF">H9763_00355</name>
</gene>
<dbReference type="GO" id="GO:0003700">
    <property type="term" value="F:DNA-binding transcription factor activity"/>
    <property type="evidence" value="ECO:0007669"/>
    <property type="project" value="TreeGrafter"/>
</dbReference>
<keyword evidence="2 5" id="KW-0238">DNA-binding</keyword>
<dbReference type="Pfam" id="PF00356">
    <property type="entry name" value="LacI"/>
    <property type="match status" value="1"/>
</dbReference>